<dbReference type="Pfam" id="PF03101">
    <property type="entry name" value="FAR1"/>
    <property type="match status" value="1"/>
</dbReference>
<reference evidence="2 4" key="2">
    <citation type="journal article" date="2014" name="BMC Genomics">
        <title>An improved genome release (version Mt4.0) for the model legume Medicago truncatula.</title>
        <authorList>
            <person name="Tang H."/>
            <person name="Krishnakumar V."/>
            <person name="Bidwell S."/>
            <person name="Rosen B."/>
            <person name="Chan A."/>
            <person name="Zhou S."/>
            <person name="Gentzbittel L."/>
            <person name="Childs K.L."/>
            <person name="Yandell M."/>
            <person name="Gundlach H."/>
            <person name="Mayer K.F."/>
            <person name="Schwartz D.C."/>
            <person name="Town C.D."/>
        </authorList>
    </citation>
    <scope>GENOME REANNOTATION</scope>
    <source>
        <strain evidence="2">A17</strain>
        <strain evidence="3 4">cv. Jemalong A17</strain>
    </source>
</reference>
<reference evidence="3" key="3">
    <citation type="submission" date="2015-06" db="UniProtKB">
        <authorList>
            <consortium name="EnsemblPlants"/>
        </authorList>
    </citation>
    <scope>IDENTIFICATION</scope>
    <source>
        <strain evidence="3">cv. Jemalong A17</strain>
    </source>
</reference>
<dbReference type="STRING" id="3880.A0A072TE13"/>
<protein>
    <submittedName>
        <fullName evidence="2">FAR1 DNA-binding domain protein</fullName>
    </submittedName>
</protein>
<accession>A0A072TE13</accession>
<dbReference type="EMBL" id="KL403283">
    <property type="protein sequence ID" value="KEH15779.1"/>
    <property type="molecule type" value="Genomic_DNA"/>
</dbReference>
<gene>
    <name evidence="3" type="primary">25481213</name>
    <name evidence="2" type="ORF">MTR_0558s0020</name>
</gene>
<evidence type="ECO:0000313" key="3">
    <source>
        <dbReference type="EnsemblPlants" id="KEH15779"/>
    </source>
</evidence>
<proteinExistence type="predicted"/>
<reference evidence="2 4" key="1">
    <citation type="journal article" date="2011" name="Nature">
        <title>The Medicago genome provides insight into the evolution of rhizobial symbioses.</title>
        <authorList>
            <person name="Young N.D."/>
            <person name="Debelle F."/>
            <person name="Oldroyd G.E."/>
            <person name="Geurts R."/>
            <person name="Cannon S.B."/>
            <person name="Udvardi M.K."/>
            <person name="Benedito V.A."/>
            <person name="Mayer K.F."/>
            <person name="Gouzy J."/>
            <person name="Schoof H."/>
            <person name="Van de Peer Y."/>
            <person name="Proost S."/>
            <person name="Cook D.R."/>
            <person name="Meyers B.C."/>
            <person name="Spannagl M."/>
            <person name="Cheung F."/>
            <person name="De Mita S."/>
            <person name="Krishnakumar V."/>
            <person name="Gundlach H."/>
            <person name="Zhou S."/>
            <person name="Mudge J."/>
            <person name="Bharti A.K."/>
            <person name="Murray J.D."/>
            <person name="Naoumkina M.A."/>
            <person name="Rosen B."/>
            <person name="Silverstein K.A."/>
            <person name="Tang H."/>
            <person name="Rombauts S."/>
            <person name="Zhao P.X."/>
            <person name="Zhou P."/>
            <person name="Barbe V."/>
            <person name="Bardou P."/>
            <person name="Bechner M."/>
            <person name="Bellec A."/>
            <person name="Berger A."/>
            <person name="Berges H."/>
            <person name="Bidwell S."/>
            <person name="Bisseling T."/>
            <person name="Choisne N."/>
            <person name="Couloux A."/>
            <person name="Denny R."/>
            <person name="Deshpande S."/>
            <person name="Dai X."/>
            <person name="Doyle J.J."/>
            <person name="Dudez A.M."/>
            <person name="Farmer A.D."/>
            <person name="Fouteau S."/>
            <person name="Franken C."/>
            <person name="Gibelin C."/>
            <person name="Gish J."/>
            <person name="Goldstein S."/>
            <person name="Gonzalez A.J."/>
            <person name="Green P.J."/>
            <person name="Hallab A."/>
            <person name="Hartog M."/>
            <person name="Hua A."/>
            <person name="Humphray S.J."/>
            <person name="Jeong D.H."/>
            <person name="Jing Y."/>
            <person name="Jocker A."/>
            <person name="Kenton S.M."/>
            <person name="Kim D.J."/>
            <person name="Klee K."/>
            <person name="Lai H."/>
            <person name="Lang C."/>
            <person name="Lin S."/>
            <person name="Macmil S.L."/>
            <person name="Magdelenat G."/>
            <person name="Matthews L."/>
            <person name="McCorrison J."/>
            <person name="Monaghan E.L."/>
            <person name="Mun J.H."/>
            <person name="Najar F.Z."/>
            <person name="Nicholson C."/>
            <person name="Noirot C."/>
            <person name="O'Bleness M."/>
            <person name="Paule C.R."/>
            <person name="Poulain J."/>
            <person name="Prion F."/>
            <person name="Qin B."/>
            <person name="Qu C."/>
            <person name="Retzel E.F."/>
            <person name="Riddle C."/>
            <person name="Sallet E."/>
            <person name="Samain S."/>
            <person name="Samson N."/>
            <person name="Sanders I."/>
            <person name="Saurat O."/>
            <person name="Scarpelli C."/>
            <person name="Schiex T."/>
            <person name="Segurens B."/>
            <person name="Severin A.J."/>
            <person name="Sherrier D.J."/>
            <person name="Shi R."/>
            <person name="Sims S."/>
            <person name="Singer S.R."/>
            <person name="Sinharoy S."/>
            <person name="Sterck L."/>
            <person name="Viollet A."/>
            <person name="Wang B.B."/>
            <person name="Wang K."/>
            <person name="Wang M."/>
            <person name="Wang X."/>
            <person name="Warfsmann J."/>
            <person name="Weissenbach J."/>
            <person name="White D.D."/>
            <person name="White J.D."/>
            <person name="Wiley G.B."/>
            <person name="Wincker P."/>
            <person name="Xing Y."/>
            <person name="Yang L."/>
            <person name="Yao Z."/>
            <person name="Ying F."/>
            <person name="Zhai J."/>
            <person name="Zhou L."/>
            <person name="Zuber A."/>
            <person name="Denarie J."/>
            <person name="Dixon R.A."/>
            <person name="May G.D."/>
            <person name="Schwartz D.C."/>
            <person name="Rogers J."/>
            <person name="Quetier F."/>
            <person name="Town C.D."/>
            <person name="Roe B.A."/>
        </authorList>
    </citation>
    <scope>NUCLEOTIDE SEQUENCE [LARGE SCALE GENOMIC DNA]</scope>
    <source>
        <strain evidence="2">A17</strain>
        <strain evidence="3 4">cv. Jemalong A17</strain>
    </source>
</reference>
<sequence>MDLISTSSESGQLSVETSSLIHADSSQCYSPSNKESWKSLVFKTIKEIEDFYGNYAYNTGFSVRTMLKSKNNSQNKKSDKVHYVRYVCNKQGFKKGSLLNPNNRPTSDSPVVIEFVKVKEKPEERVGCKARIYLKLDEVLNVYKIYRWDVAHCHPLHKPEHLCYLRSFREVNEVQGQLALINSKAGMSMRTSYEVIGQGVGGTENLPFRFSDLKNYLMTIRQKEMVVGEATIIQEFFRNEALSKPSFYYDIQVDAAENIASIFWADGIMQLDYSLFGDVISLDTTYRTNNQYRPLG</sequence>
<evidence type="ECO:0000313" key="2">
    <source>
        <dbReference type="EMBL" id="KEH15779.1"/>
    </source>
</evidence>
<dbReference type="GO" id="GO:0003677">
    <property type="term" value="F:DNA binding"/>
    <property type="evidence" value="ECO:0007669"/>
    <property type="project" value="UniProtKB-KW"/>
</dbReference>
<dbReference type="AlphaFoldDB" id="A0A072TE13"/>
<name>A0A072TE13_MEDTR</name>
<dbReference type="InterPro" id="IPR004330">
    <property type="entry name" value="FAR1_DNA_bnd_dom"/>
</dbReference>
<evidence type="ECO:0000259" key="1">
    <source>
        <dbReference type="Pfam" id="PF03101"/>
    </source>
</evidence>
<organism evidence="2 4">
    <name type="scientific">Medicago truncatula</name>
    <name type="common">Barrel medic</name>
    <name type="synonym">Medicago tribuloides</name>
    <dbReference type="NCBI Taxonomy" id="3880"/>
    <lineage>
        <taxon>Eukaryota</taxon>
        <taxon>Viridiplantae</taxon>
        <taxon>Streptophyta</taxon>
        <taxon>Embryophyta</taxon>
        <taxon>Tracheophyta</taxon>
        <taxon>Spermatophyta</taxon>
        <taxon>Magnoliopsida</taxon>
        <taxon>eudicotyledons</taxon>
        <taxon>Gunneridae</taxon>
        <taxon>Pentapetalae</taxon>
        <taxon>rosids</taxon>
        <taxon>fabids</taxon>
        <taxon>Fabales</taxon>
        <taxon>Fabaceae</taxon>
        <taxon>Papilionoideae</taxon>
        <taxon>50 kb inversion clade</taxon>
        <taxon>NPAAA clade</taxon>
        <taxon>Hologalegina</taxon>
        <taxon>IRL clade</taxon>
        <taxon>Trifolieae</taxon>
        <taxon>Medicago</taxon>
    </lineage>
</organism>
<dbReference type="HOGENOM" id="CLU_095128_0_0_1"/>
<evidence type="ECO:0000313" key="4">
    <source>
        <dbReference type="Proteomes" id="UP000002051"/>
    </source>
</evidence>
<feature type="domain" description="FAR1" evidence="1">
    <location>
        <begin position="50"/>
        <end position="157"/>
    </location>
</feature>
<keyword evidence="2" id="KW-0238">DNA-binding</keyword>
<dbReference type="PANTHER" id="PTHR47718:SF2">
    <property type="entry name" value="PROTEIN FAR1-RELATED SEQUENCE 5-LIKE"/>
    <property type="match status" value="1"/>
</dbReference>
<keyword evidence="4" id="KW-1185">Reference proteome</keyword>
<dbReference type="Proteomes" id="UP000002051">
    <property type="component" value="Unassembled WGS sequence"/>
</dbReference>
<dbReference type="PANTHER" id="PTHR47718">
    <property type="entry name" value="OS01G0519700 PROTEIN"/>
    <property type="match status" value="1"/>
</dbReference>
<dbReference type="EnsemblPlants" id="KEH15779">
    <property type="protein sequence ID" value="KEH15779"/>
    <property type="gene ID" value="MTR_0558s0020"/>
</dbReference>